<dbReference type="EMBL" id="UYRR01018171">
    <property type="protein sequence ID" value="VDK29307.1"/>
    <property type="molecule type" value="Genomic_DNA"/>
</dbReference>
<dbReference type="WBParaSite" id="ASIM_0000772401-mRNA-1">
    <property type="protein sequence ID" value="ASIM_0000772401-mRNA-1"/>
    <property type="gene ID" value="ASIM_0000772401"/>
</dbReference>
<evidence type="ECO:0000313" key="4">
    <source>
        <dbReference type="WBParaSite" id="ASIM_0000772401-mRNA-1"/>
    </source>
</evidence>
<evidence type="ECO:0000313" key="3">
    <source>
        <dbReference type="Proteomes" id="UP000267096"/>
    </source>
</evidence>
<dbReference type="Proteomes" id="UP000267096">
    <property type="component" value="Unassembled WGS sequence"/>
</dbReference>
<evidence type="ECO:0000256" key="1">
    <source>
        <dbReference type="SAM" id="MobiDB-lite"/>
    </source>
</evidence>
<reference evidence="2 3" key="2">
    <citation type="submission" date="2018-11" db="EMBL/GenBank/DDBJ databases">
        <authorList>
            <consortium name="Pathogen Informatics"/>
        </authorList>
    </citation>
    <scope>NUCLEOTIDE SEQUENCE [LARGE SCALE GENOMIC DNA]</scope>
</reference>
<organism evidence="4">
    <name type="scientific">Anisakis simplex</name>
    <name type="common">Herring worm</name>
    <dbReference type="NCBI Taxonomy" id="6269"/>
    <lineage>
        <taxon>Eukaryota</taxon>
        <taxon>Metazoa</taxon>
        <taxon>Ecdysozoa</taxon>
        <taxon>Nematoda</taxon>
        <taxon>Chromadorea</taxon>
        <taxon>Rhabditida</taxon>
        <taxon>Spirurina</taxon>
        <taxon>Ascaridomorpha</taxon>
        <taxon>Ascaridoidea</taxon>
        <taxon>Anisakidae</taxon>
        <taxon>Anisakis</taxon>
        <taxon>Anisakis simplex complex</taxon>
    </lineage>
</organism>
<gene>
    <name evidence="2" type="ORF">ASIM_LOCUS7482</name>
</gene>
<protein>
    <submittedName>
        <fullName evidence="4">LITAF domain-containing protein</fullName>
    </submittedName>
</protein>
<keyword evidence="3" id="KW-1185">Reference proteome</keyword>
<evidence type="ECO:0000313" key="2">
    <source>
        <dbReference type="EMBL" id="VDK29307.1"/>
    </source>
</evidence>
<sequence length="58" mass="6342">MSISTAILPLAPLSPKTTTSIGISRCQLNDETPKSRLEEAISMPSKDDDLPYHMCPHC</sequence>
<dbReference type="AlphaFoldDB" id="A0A0M3JJA5"/>
<accession>A0A0M3JJA5</accession>
<reference evidence="4" key="1">
    <citation type="submission" date="2017-02" db="UniProtKB">
        <authorList>
            <consortium name="WormBaseParasite"/>
        </authorList>
    </citation>
    <scope>IDENTIFICATION</scope>
</reference>
<name>A0A0M3JJA5_ANISI</name>
<feature type="compositionally biased region" description="Polar residues" evidence="1">
    <location>
        <begin position="16"/>
        <end position="30"/>
    </location>
</feature>
<feature type="region of interest" description="Disordered" evidence="1">
    <location>
        <begin position="16"/>
        <end position="35"/>
    </location>
</feature>
<proteinExistence type="predicted"/>